<sequence>MTRYCLFLLALGLAGSVHAAPDLDLRIAYYSRAVTAEGVTREARFEETMLRRDGHVWTARVLPPQPAGHAHKPGVRHAATRATSVHKHFNPALLQRHVALEGGKVRLEYVDAQSREVIAVPPGEFDNVAFDGSWARAYYLLDPARLRMLPPSGRKSGVAGARWRERERDGSYERVLWDERREIPLVIESGDTDGTSLHRMVLTVHQGVTPDLPWRALAGYARREYADFLD</sequence>
<name>A0ABZ1UDP5_9BURK</name>
<evidence type="ECO:0000256" key="1">
    <source>
        <dbReference type="SAM" id="SignalP"/>
    </source>
</evidence>
<evidence type="ECO:0000313" key="2">
    <source>
        <dbReference type="EMBL" id="WUR10974.1"/>
    </source>
</evidence>
<evidence type="ECO:0008006" key="4">
    <source>
        <dbReference type="Google" id="ProtNLM"/>
    </source>
</evidence>
<evidence type="ECO:0000313" key="3">
    <source>
        <dbReference type="Proteomes" id="UP000321323"/>
    </source>
</evidence>
<protein>
    <recommendedName>
        <fullName evidence="4">MucB/RseB N-terminal domain-containing protein</fullName>
    </recommendedName>
</protein>
<feature type="chain" id="PRO_5045624254" description="MucB/RseB N-terminal domain-containing protein" evidence="1">
    <location>
        <begin position="20"/>
        <end position="230"/>
    </location>
</feature>
<accession>A0ABZ1UDP5</accession>
<gene>
    <name evidence="2" type="ORF">E7V67_014715</name>
</gene>
<reference evidence="2 3" key="1">
    <citation type="journal article" date="2019" name="Int. J. Syst. Evol. Microbiol.">
        <title>The Draft Whole-Genome Sequence of the Antibiotic Producer Empedobacter haloabium ATCC 31962 Provides Indications for Its Taxonomic Reclassification.</title>
        <authorList>
            <person name="Miess H."/>
            <person name="Arlt P."/>
            <person name="Apel A.K."/>
            <person name="Weber T."/>
            <person name="Nieselt K."/>
            <person name="Hanssen F."/>
            <person name="Czemmel S."/>
            <person name="Nahnsen S."/>
            <person name="Gross H."/>
        </authorList>
    </citation>
    <scope>NUCLEOTIDE SEQUENCE [LARGE SCALE GENOMIC DNA]</scope>
    <source>
        <strain evidence="2 3">ATCC 31962</strain>
    </source>
</reference>
<dbReference type="Proteomes" id="UP000321323">
    <property type="component" value="Chromosome"/>
</dbReference>
<organism evidence="2 3">
    <name type="scientific">[Empedobacter] haloabium</name>
    <dbReference type="NCBI Taxonomy" id="592317"/>
    <lineage>
        <taxon>Bacteria</taxon>
        <taxon>Pseudomonadati</taxon>
        <taxon>Pseudomonadota</taxon>
        <taxon>Betaproteobacteria</taxon>
        <taxon>Burkholderiales</taxon>
        <taxon>Oxalobacteraceae</taxon>
        <taxon>Telluria group</taxon>
        <taxon>Telluria group incertae sedis</taxon>
    </lineage>
</organism>
<proteinExistence type="predicted"/>
<keyword evidence="3" id="KW-1185">Reference proteome</keyword>
<feature type="signal peptide" evidence="1">
    <location>
        <begin position="1"/>
        <end position="19"/>
    </location>
</feature>
<dbReference type="EMBL" id="CP136508">
    <property type="protein sequence ID" value="WUR10974.1"/>
    <property type="molecule type" value="Genomic_DNA"/>
</dbReference>
<keyword evidence="1" id="KW-0732">Signal</keyword>